<feature type="region of interest" description="Disordered" evidence="9">
    <location>
        <begin position="16"/>
        <end position="194"/>
    </location>
</feature>
<evidence type="ECO:0000313" key="12">
    <source>
        <dbReference type="Proteomes" id="UP000187429"/>
    </source>
</evidence>
<reference evidence="12" key="1">
    <citation type="submission" date="2017-01" db="EMBL/GenBank/DDBJ databases">
        <authorList>
            <person name="Wang Y."/>
            <person name="White M."/>
            <person name="Kvist S."/>
            <person name="Moncalvo J.-M."/>
        </authorList>
    </citation>
    <scope>NUCLEOTIDE SEQUENCE [LARGE SCALE GENOMIC DNA]</scope>
    <source>
        <strain evidence="12">ID-206-W2</strain>
    </source>
</reference>
<dbReference type="GO" id="GO:0006606">
    <property type="term" value="P:protein import into nucleus"/>
    <property type="evidence" value="ECO:0007669"/>
    <property type="project" value="TreeGrafter"/>
</dbReference>
<feature type="compositionally biased region" description="Polar residues" evidence="9">
    <location>
        <begin position="787"/>
        <end position="805"/>
    </location>
</feature>
<keyword evidence="3" id="KW-0813">Transport</keyword>
<dbReference type="AlphaFoldDB" id="A0A1R1X4S6"/>
<evidence type="ECO:0000256" key="7">
    <source>
        <dbReference type="ARBA" id="ARBA00023132"/>
    </source>
</evidence>
<dbReference type="InterPro" id="IPR025574">
    <property type="entry name" value="Nucleoporin_FG_rpt"/>
</dbReference>
<feature type="compositionally biased region" description="Polar residues" evidence="9">
    <location>
        <begin position="765"/>
        <end position="780"/>
    </location>
</feature>
<sequence>MTDKPSLFGSGAFTSSGGSGLFGNGSNSTANPAGQGTTSGFFGSTNPNAQSSSTNLFGNSNTAGQSTGTSLFGNNNTAGQSTGNSLFGSGNAASGQSTGNSLFGNNNSSSNQTANSSLFGGNSAGIGQNTSTSLFGNTNTGANQTSSTSLFGGNKPAENKTTSSGLFGSNSSATNQNSSSNLFGNSSAAAPQNSASTLFGNNSATTNQKSTSLFGGSANAAQATSLTNSEPSKAGFSFGGSSTSTGASATTTTADPTKTGGFSFGGTNILNSTTSDSSAPNNKTFSFGGSGASTQDAKSTSEKPSTSLFGGSTQSTGLFSAAQTTSNTTNANPVTSEAPKSSLFSSSNFSSKLGASNTQSDSSEKKENSAPTSTSLFGTAISTGASSTDAKPSLFSSTSGATASASAGNTSESNNKNPNTAVVSQEKPDATASSSDPKIGINEVVSDISTKMLESKNLGDIIDVWTDELTNQIKQFHTQASVASKWESQLIEQGKQISKLHEIANLAEADQSVLDQSLDHMEAQQRVLVSFLDKYEPITRDMVQKTNENNSAQSNQVISSFGATNGYSMELKTVEEEREQVYNMSEQLNAQLDEMTKCLTGLIEEANTVTELSSAMSLVNTSSQSNNGLDGISACSTSLKAADPIVVIMKILNANLTSLESIEEQTNILQQRLSYLKSVNNNNVGDRERNNSQISAADAYDYESHGQFAPPVKTIDYNIEDRERTYGGSRPLFSKDGLSQNSGMGRFSSPSLSRSGNPKPAYMSPYSTRTTSLFGNNASNLGGLGQGSKQEAPTPSFGNQNSGYNKVNDTLGIMNSPFHKRMNVPSTPIRGMGIGGVSSIQQSQQPQPFGSVGGAQFNLPKQRRW</sequence>
<feature type="compositionally biased region" description="Low complexity" evidence="9">
    <location>
        <begin position="320"/>
        <end position="332"/>
    </location>
</feature>
<comment type="subcellular location">
    <subcellularLocation>
        <location evidence="1">Nucleus</location>
        <location evidence="1">Nuclear pore complex</location>
    </subcellularLocation>
</comment>
<feature type="compositionally biased region" description="Polar residues" evidence="9">
    <location>
        <begin position="125"/>
        <end position="151"/>
    </location>
</feature>
<feature type="compositionally biased region" description="Low complexity" evidence="9">
    <location>
        <begin position="396"/>
        <end position="415"/>
    </location>
</feature>
<dbReference type="EMBL" id="LSSM01006957">
    <property type="protein sequence ID" value="OMJ09648.1"/>
    <property type="molecule type" value="Genomic_DNA"/>
</dbReference>
<evidence type="ECO:0000259" key="10">
    <source>
        <dbReference type="Pfam" id="PF05064"/>
    </source>
</evidence>
<feature type="compositionally biased region" description="Low complexity" evidence="9">
    <location>
        <begin position="169"/>
        <end position="194"/>
    </location>
</feature>
<dbReference type="GO" id="GO:0051028">
    <property type="term" value="P:mRNA transport"/>
    <property type="evidence" value="ECO:0007669"/>
    <property type="project" value="UniProtKB-KW"/>
</dbReference>
<gene>
    <name evidence="11" type="ORF">AYI69_g10568</name>
</gene>
<evidence type="ECO:0000256" key="4">
    <source>
        <dbReference type="ARBA" id="ARBA00022816"/>
    </source>
</evidence>
<name>A0A1R1X4S6_9FUNG</name>
<comment type="caution">
    <text evidence="11">The sequence shown here is derived from an EMBL/GenBank/DDBJ whole genome shotgun (WGS) entry which is preliminary data.</text>
</comment>
<keyword evidence="8" id="KW-0539">Nucleus</keyword>
<dbReference type="Pfam" id="PF13634">
    <property type="entry name" value="Nucleoporin_FG"/>
    <property type="match status" value="3"/>
</dbReference>
<dbReference type="PANTHER" id="PTHR12084:SF0">
    <property type="entry name" value="NUCLEAR PORE GLYCOPROTEIN P62"/>
    <property type="match status" value="1"/>
</dbReference>
<dbReference type="GO" id="GO:0005543">
    <property type="term" value="F:phospholipid binding"/>
    <property type="evidence" value="ECO:0007669"/>
    <property type="project" value="TreeGrafter"/>
</dbReference>
<feature type="compositionally biased region" description="Low complexity" evidence="9">
    <location>
        <begin position="231"/>
        <end position="261"/>
    </location>
</feature>
<dbReference type="GO" id="GO:0017056">
    <property type="term" value="F:structural constituent of nuclear pore"/>
    <property type="evidence" value="ECO:0007669"/>
    <property type="project" value="InterPro"/>
</dbReference>
<feature type="region of interest" description="Disordered" evidence="9">
    <location>
        <begin position="831"/>
        <end position="865"/>
    </location>
</feature>
<feature type="compositionally biased region" description="Polar residues" evidence="9">
    <location>
        <begin position="46"/>
        <end position="96"/>
    </location>
</feature>
<feature type="domain" description="Nucleoporin NSP1-like C-terminal" evidence="10">
    <location>
        <begin position="446"/>
        <end position="553"/>
    </location>
</feature>
<feature type="compositionally biased region" description="Low complexity" evidence="9">
    <location>
        <begin position="837"/>
        <end position="850"/>
    </location>
</feature>
<evidence type="ECO:0000256" key="5">
    <source>
        <dbReference type="ARBA" id="ARBA00022927"/>
    </source>
</evidence>
<evidence type="ECO:0000256" key="8">
    <source>
        <dbReference type="ARBA" id="ARBA00023242"/>
    </source>
</evidence>
<feature type="compositionally biased region" description="Polar residues" evidence="9">
    <location>
        <begin position="369"/>
        <end position="390"/>
    </location>
</feature>
<keyword evidence="4" id="KW-0509">mRNA transport</keyword>
<proteinExistence type="inferred from homology"/>
<evidence type="ECO:0000256" key="3">
    <source>
        <dbReference type="ARBA" id="ARBA00022448"/>
    </source>
</evidence>
<feature type="compositionally biased region" description="Low complexity" evidence="9">
    <location>
        <begin position="36"/>
        <end position="45"/>
    </location>
</feature>
<dbReference type="OrthoDB" id="344345at2759"/>
<feature type="compositionally biased region" description="Low complexity" evidence="9">
    <location>
        <begin position="97"/>
        <end position="117"/>
    </location>
</feature>
<evidence type="ECO:0000256" key="6">
    <source>
        <dbReference type="ARBA" id="ARBA00023010"/>
    </source>
</evidence>
<keyword evidence="6" id="KW-0811">Translocation</keyword>
<dbReference type="Proteomes" id="UP000187429">
    <property type="component" value="Unassembled WGS sequence"/>
</dbReference>
<feature type="compositionally biased region" description="Polar residues" evidence="9">
    <location>
        <begin position="265"/>
        <end position="318"/>
    </location>
</feature>
<accession>A0A1R1X4S6</accession>
<evidence type="ECO:0000256" key="1">
    <source>
        <dbReference type="ARBA" id="ARBA00004567"/>
    </source>
</evidence>
<feature type="region of interest" description="Disordered" evidence="9">
    <location>
        <begin position="224"/>
        <end position="438"/>
    </location>
</feature>
<keyword evidence="12" id="KW-1185">Reference proteome</keyword>
<organism evidence="11 12">
    <name type="scientific">Smittium culicis</name>
    <dbReference type="NCBI Taxonomy" id="133412"/>
    <lineage>
        <taxon>Eukaryota</taxon>
        <taxon>Fungi</taxon>
        <taxon>Fungi incertae sedis</taxon>
        <taxon>Zoopagomycota</taxon>
        <taxon>Kickxellomycotina</taxon>
        <taxon>Harpellomycetes</taxon>
        <taxon>Harpellales</taxon>
        <taxon>Legeriomycetaceae</taxon>
        <taxon>Smittium</taxon>
    </lineage>
</organism>
<evidence type="ECO:0000313" key="11">
    <source>
        <dbReference type="EMBL" id="OMJ09648.1"/>
    </source>
</evidence>
<dbReference type="PANTHER" id="PTHR12084">
    <property type="entry name" value="NUCLEAR PORE GLYCOPROTEIN P62-RELATED"/>
    <property type="match status" value="1"/>
</dbReference>
<protein>
    <submittedName>
        <fullName evidence="11">Nuclear pore glycoprotein p62</fullName>
    </submittedName>
</protein>
<dbReference type="InterPro" id="IPR026010">
    <property type="entry name" value="NSP1/NUP62"/>
</dbReference>
<feature type="compositionally biased region" description="Polar residues" evidence="9">
    <location>
        <begin position="159"/>
        <end position="168"/>
    </location>
</feature>
<keyword evidence="7" id="KW-0906">Nuclear pore complex</keyword>
<feature type="compositionally biased region" description="Polar residues" evidence="9">
    <location>
        <begin position="737"/>
        <end position="756"/>
    </location>
</feature>
<dbReference type="Pfam" id="PF05064">
    <property type="entry name" value="Nsp1_C"/>
    <property type="match status" value="1"/>
</dbReference>
<dbReference type="Gene3D" id="1.20.5.170">
    <property type="match status" value="1"/>
</dbReference>
<comment type="similarity">
    <text evidence="2">Belongs to the nucleoporin NSP1/NUP62 family.</text>
</comment>
<evidence type="ECO:0000256" key="2">
    <source>
        <dbReference type="ARBA" id="ARBA00005911"/>
    </source>
</evidence>
<dbReference type="GO" id="GO:0044613">
    <property type="term" value="C:nuclear pore central transport channel"/>
    <property type="evidence" value="ECO:0007669"/>
    <property type="project" value="TreeGrafter"/>
</dbReference>
<keyword evidence="5" id="KW-0653">Protein transport</keyword>
<dbReference type="GO" id="GO:0006405">
    <property type="term" value="P:RNA export from nucleus"/>
    <property type="evidence" value="ECO:0007669"/>
    <property type="project" value="TreeGrafter"/>
</dbReference>
<feature type="region of interest" description="Disordered" evidence="9">
    <location>
        <begin position="725"/>
        <end position="805"/>
    </location>
</feature>
<feature type="compositionally biased region" description="Low complexity" evidence="9">
    <location>
        <begin position="340"/>
        <end position="357"/>
    </location>
</feature>
<dbReference type="InterPro" id="IPR007758">
    <property type="entry name" value="Nucleoporin_NSP1_C"/>
</dbReference>
<evidence type="ECO:0000256" key="9">
    <source>
        <dbReference type="SAM" id="MobiDB-lite"/>
    </source>
</evidence>